<reference evidence="1 2" key="1">
    <citation type="journal article" date="2019" name="Sci. Rep.">
        <title>Orb-weaving spider Araneus ventricosus genome elucidates the spidroin gene catalogue.</title>
        <authorList>
            <person name="Kono N."/>
            <person name="Nakamura H."/>
            <person name="Ohtoshi R."/>
            <person name="Moran D.A.P."/>
            <person name="Shinohara A."/>
            <person name="Yoshida Y."/>
            <person name="Fujiwara M."/>
            <person name="Mori M."/>
            <person name="Tomita M."/>
            <person name="Arakawa K."/>
        </authorList>
    </citation>
    <scope>NUCLEOTIDE SEQUENCE [LARGE SCALE GENOMIC DNA]</scope>
</reference>
<protein>
    <submittedName>
        <fullName evidence="1">Uncharacterized protein</fullName>
    </submittedName>
</protein>
<proteinExistence type="predicted"/>
<evidence type="ECO:0000313" key="1">
    <source>
        <dbReference type="EMBL" id="GBM28729.1"/>
    </source>
</evidence>
<accession>A0A4Y2EKA0</accession>
<organism evidence="1 2">
    <name type="scientific">Araneus ventricosus</name>
    <name type="common">Orbweaver spider</name>
    <name type="synonym">Epeira ventricosa</name>
    <dbReference type="NCBI Taxonomy" id="182803"/>
    <lineage>
        <taxon>Eukaryota</taxon>
        <taxon>Metazoa</taxon>
        <taxon>Ecdysozoa</taxon>
        <taxon>Arthropoda</taxon>
        <taxon>Chelicerata</taxon>
        <taxon>Arachnida</taxon>
        <taxon>Araneae</taxon>
        <taxon>Araneomorphae</taxon>
        <taxon>Entelegynae</taxon>
        <taxon>Araneoidea</taxon>
        <taxon>Araneidae</taxon>
        <taxon>Araneus</taxon>
    </lineage>
</organism>
<name>A0A4Y2EKA0_ARAVE</name>
<comment type="caution">
    <text evidence="1">The sequence shown here is derived from an EMBL/GenBank/DDBJ whole genome shotgun (WGS) entry which is preliminary data.</text>
</comment>
<dbReference type="EMBL" id="BGPR01000618">
    <property type="protein sequence ID" value="GBM28729.1"/>
    <property type="molecule type" value="Genomic_DNA"/>
</dbReference>
<sequence length="158" mass="18606">MTLNQVPESEETERTIAYLQVRNIDIGNTEILFKQFVHLKDYLEKNNANQNSEATMKLSMEEKWLEFFAYTNCRLFQSKAFTLNSLAPAIFLTVRKITRDQQLLGKGCDRSDVSRVRPVEQLLRWLRQFLNLESDKQKKKRSTCGVLELFHSLERSEQ</sequence>
<gene>
    <name evidence="1" type="ORF">AVEN_54509_1</name>
</gene>
<keyword evidence="2" id="KW-1185">Reference proteome</keyword>
<dbReference type="AlphaFoldDB" id="A0A4Y2EKA0"/>
<evidence type="ECO:0000313" key="2">
    <source>
        <dbReference type="Proteomes" id="UP000499080"/>
    </source>
</evidence>
<dbReference type="Proteomes" id="UP000499080">
    <property type="component" value="Unassembled WGS sequence"/>
</dbReference>